<protein>
    <submittedName>
        <fullName evidence="1">3-oxoacyl-(Acyl carrier protein) synthase</fullName>
    </submittedName>
</protein>
<dbReference type="RefSeq" id="WP_146155801.1">
    <property type="nucleotide sequence ID" value="NZ_PVNK01000158.1"/>
</dbReference>
<dbReference type="OrthoDB" id="5494346at2"/>
<proteinExistence type="predicted"/>
<organism evidence="1 2">
    <name type="scientific">Enhygromyxa salina</name>
    <dbReference type="NCBI Taxonomy" id="215803"/>
    <lineage>
        <taxon>Bacteria</taxon>
        <taxon>Pseudomonadati</taxon>
        <taxon>Myxococcota</taxon>
        <taxon>Polyangia</taxon>
        <taxon>Nannocystales</taxon>
        <taxon>Nannocystaceae</taxon>
        <taxon>Enhygromyxa</taxon>
    </lineage>
</organism>
<dbReference type="GO" id="GO:0016746">
    <property type="term" value="F:acyltransferase activity"/>
    <property type="evidence" value="ECO:0007669"/>
    <property type="project" value="InterPro"/>
</dbReference>
<name>A0A2S9XXH0_9BACT</name>
<sequence>MSAPPRLAAVVGVGVCSSLGLDAESSLAAVEAGLSRMCTTEAFGTGDTTAVCAPLELLGVDTARGRRVHWLAGTAYLDLMRRFADWKRVELPLIMVGPEPVADHDVPRDFMITHLRELSDAAVPRPVDGWWSAGGRGGWFAAVAKAHALLAGGEPLVLIGAVDTDCDPASLLRLSRRGALLGDDNPQGRIPGEAAAFVLLARPDVPRQIKARPWAWINAHHSGTEPRNLLQPKSTLAEGLTRLFAQLRDAYPSWRADAVYSSQPTTNHWGREFKMASLRHAELMPEPMNYASLHDELGDCGAATAPIQLAFAGLRFSRGDALRRVLIYGESDDGTLGACLVEAGARGPK</sequence>
<gene>
    <name evidence="1" type="ORF">ENSA5_34220</name>
</gene>
<dbReference type="EMBL" id="PVNK01000158">
    <property type="protein sequence ID" value="PRP97430.1"/>
    <property type="molecule type" value="Genomic_DNA"/>
</dbReference>
<dbReference type="AlphaFoldDB" id="A0A2S9XXH0"/>
<dbReference type="InterPro" id="IPR016039">
    <property type="entry name" value="Thiolase-like"/>
</dbReference>
<keyword evidence="2" id="KW-1185">Reference proteome</keyword>
<evidence type="ECO:0000313" key="2">
    <source>
        <dbReference type="Proteomes" id="UP000237968"/>
    </source>
</evidence>
<comment type="caution">
    <text evidence="1">The sequence shown here is derived from an EMBL/GenBank/DDBJ whole genome shotgun (WGS) entry which is preliminary data.</text>
</comment>
<dbReference type="Proteomes" id="UP000237968">
    <property type="component" value="Unassembled WGS sequence"/>
</dbReference>
<dbReference type="SUPFAM" id="SSF53901">
    <property type="entry name" value="Thiolase-like"/>
    <property type="match status" value="1"/>
</dbReference>
<evidence type="ECO:0000313" key="1">
    <source>
        <dbReference type="EMBL" id="PRP97430.1"/>
    </source>
</evidence>
<accession>A0A2S9XXH0</accession>
<reference evidence="1 2" key="1">
    <citation type="submission" date="2018-03" db="EMBL/GenBank/DDBJ databases">
        <title>Draft Genome Sequences of the Obligatory Marine Myxobacteria Enhygromyxa salina SWB005.</title>
        <authorList>
            <person name="Poehlein A."/>
            <person name="Moghaddam J.A."/>
            <person name="Harms H."/>
            <person name="Alanjari M."/>
            <person name="Koenig G.M."/>
            <person name="Daniel R."/>
            <person name="Schaeberle T.F."/>
        </authorList>
    </citation>
    <scope>NUCLEOTIDE SEQUENCE [LARGE SCALE GENOMIC DNA]</scope>
    <source>
        <strain evidence="1 2">SWB005</strain>
    </source>
</reference>